<dbReference type="Pfam" id="PF00620">
    <property type="entry name" value="RhoGAP"/>
    <property type="match status" value="1"/>
</dbReference>
<evidence type="ECO:0000313" key="4">
    <source>
        <dbReference type="Proteomes" id="UP000290572"/>
    </source>
</evidence>
<dbReference type="PROSITE" id="PS50238">
    <property type="entry name" value="RHOGAP"/>
    <property type="match status" value="1"/>
</dbReference>
<dbReference type="GO" id="GO:0007266">
    <property type="term" value="P:Rho protein signal transduction"/>
    <property type="evidence" value="ECO:0007669"/>
    <property type="project" value="TreeGrafter"/>
</dbReference>
<dbReference type="InterPro" id="IPR000198">
    <property type="entry name" value="RhoGAP_dom"/>
</dbReference>
<feature type="domain" description="Rho-GAP" evidence="2">
    <location>
        <begin position="143"/>
        <end position="328"/>
    </location>
</feature>
<keyword evidence="4" id="KW-1185">Reference proteome</keyword>
<dbReference type="PANTHER" id="PTHR46199">
    <property type="entry name" value="RAC GTPASE-ACTIVATING PROTEIN 1"/>
    <property type="match status" value="1"/>
</dbReference>
<accession>A0A498N4W8</accession>
<dbReference type="InterPro" id="IPR008936">
    <property type="entry name" value="Rho_GTPase_activation_prot"/>
</dbReference>
<dbReference type="GO" id="GO:0005634">
    <property type="term" value="C:nucleus"/>
    <property type="evidence" value="ECO:0007669"/>
    <property type="project" value="TreeGrafter"/>
</dbReference>
<dbReference type="EMBL" id="QBIY01011906">
    <property type="protein sequence ID" value="RXN28080.1"/>
    <property type="molecule type" value="Genomic_DNA"/>
</dbReference>
<proteinExistence type="predicted"/>
<reference evidence="3 4" key="1">
    <citation type="submission" date="2018-03" db="EMBL/GenBank/DDBJ databases">
        <title>Draft genome sequence of Rohu Carp (Labeo rohita).</title>
        <authorList>
            <person name="Das P."/>
            <person name="Kushwaha B."/>
            <person name="Joshi C.G."/>
            <person name="Kumar D."/>
            <person name="Nagpure N.S."/>
            <person name="Sahoo L."/>
            <person name="Das S.P."/>
            <person name="Bit A."/>
            <person name="Patnaik S."/>
            <person name="Meher P.K."/>
            <person name="Jayasankar P."/>
            <person name="Koringa P.G."/>
            <person name="Patel N.V."/>
            <person name="Hinsu A.T."/>
            <person name="Kumar R."/>
            <person name="Pandey M."/>
            <person name="Agarwal S."/>
            <person name="Srivastava S."/>
            <person name="Singh M."/>
            <person name="Iquebal M.A."/>
            <person name="Jaiswal S."/>
            <person name="Angadi U.B."/>
            <person name="Kumar N."/>
            <person name="Raza M."/>
            <person name="Shah T.M."/>
            <person name="Rai A."/>
            <person name="Jena J.K."/>
        </authorList>
    </citation>
    <scope>NUCLEOTIDE SEQUENCE [LARGE SCALE GENOMIC DNA]</scope>
    <source>
        <strain evidence="3">DASCIFA01</strain>
        <tissue evidence="3">Testis</tissue>
    </source>
</reference>
<dbReference type="PANTHER" id="PTHR46199:SF2">
    <property type="entry name" value="RAC GTPASE-ACTIVATING PROTEIN 1"/>
    <property type="match status" value="1"/>
</dbReference>
<dbReference type="GO" id="GO:0032154">
    <property type="term" value="C:cleavage furrow"/>
    <property type="evidence" value="ECO:0007669"/>
    <property type="project" value="TreeGrafter"/>
</dbReference>
<gene>
    <name evidence="3" type="ORF">ROHU_019585</name>
</gene>
<dbReference type="GO" id="GO:0097149">
    <property type="term" value="C:centralspindlin complex"/>
    <property type="evidence" value="ECO:0007669"/>
    <property type="project" value="TreeGrafter"/>
</dbReference>
<protein>
    <submittedName>
        <fullName evidence="3">Rac GTPase-activating 1-like protein</fullName>
    </submittedName>
</protein>
<dbReference type="Proteomes" id="UP000290572">
    <property type="component" value="Unassembled WGS sequence"/>
</dbReference>
<dbReference type="SMART" id="SM00324">
    <property type="entry name" value="RhoGAP"/>
    <property type="match status" value="1"/>
</dbReference>
<comment type="caution">
    <text evidence="3">The sequence shown here is derived from an EMBL/GenBank/DDBJ whole genome shotgun (WGS) entry which is preliminary data.</text>
</comment>
<feature type="region of interest" description="Disordered" evidence="1">
    <location>
        <begin position="374"/>
        <end position="414"/>
    </location>
</feature>
<sequence>MGDQFIREVLSLCLQRLAIEEATNSELEFIEVVRNFEVVRKKWLHAELELKKQKELLVKSDVARAALEVKLKHARNQLDVEIKKRYKAEADYQCLDLDSTAFVKPLKSRARERRRSSMGPSVGPPIQKRGRVSGRSGDLLGPRPLEKEIETTVVKASVTTPETRGQIHMKGIYRVPGGERLVKELREKYVSGKGPLMLHKVEEVHAVCGLLKDFLRKLKEPLITFKLHRTFMEASEMEDEDKSVETLIKTIKDLPQPNKDTLAFLMLHLQRVMQSLMCQMDQNNLSRVFGPTVIGHGMLEPSPMTIMRDTNTQPKVVARFLSFPSDFWEGLLADKEDPLVPPVVDANVGIVCPSTSRGTEKIFKPLTSPELSKYSKTTSGGSIKGRIKHFGGTFNNPSKPKNEPGKKKFFTSPK</sequence>
<feature type="region of interest" description="Disordered" evidence="1">
    <location>
        <begin position="107"/>
        <end position="141"/>
    </location>
</feature>
<dbReference type="CDD" id="cd04382">
    <property type="entry name" value="RhoGAP_MgcRacGAP"/>
    <property type="match status" value="1"/>
</dbReference>
<dbReference type="GO" id="GO:0051256">
    <property type="term" value="P:mitotic spindle midzone assembly"/>
    <property type="evidence" value="ECO:0007669"/>
    <property type="project" value="TreeGrafter"/>
</dbReference>
<dbReference type="Gene3D" id="1.10.555.10">
    <property type="entry name" value="Rho GTPase activation protein"/>
    <property type="match status" value="1"/>
</dbReference>
<organism evidence="3 4">
    <name type="scientific">Labeo rohita</name>
    <name type="common">Indian major carp</name>
    <name type="synonym">Cyprinus rohita</name>
    <dbReference type="NCBI Taxonomy" id="84645"/>
    <lineage>
        <taxon>Eukaryota</taxon>
        <taxon>Metazoa</taxon>
        <taxon>Chordata</taxon>
        <taxon>Craniata</taxon>
        <taxon>Vertebrata</taxon>
        <taxon>Euteleostomi</taxon>
        <taxon>Actinopterygii</taxon>
        <taxon>Neopterygii</taxon>
        <taxon>Teleostei</taxon>
        <taxon>Ostariophysi</taxon>
        <taxon>Cypriniformes</taxon>
        <taxon>Cyprinidae</taxon>
        <taxon>Labeoninae</taxon>
        <taxon>Labeonini</taxon>
        <taxon>Labeo</taxon>
    </lineage>
</organism>
<dbReference type="GO" id="GO:0005096">
    <property type="term" value="F:GTPase activator activity"/>
    <property type="evidence" value="ECO:0007669"/>
    <property type="project" value="TreeGrafter"/>
</dbReference>
<evidence type="ECO:0000259" key="2">
    <source>
        <dbReference type="PROSITE" id="PS50238"/>
    </source>
</evidence>
<dbReference type="GO" id="GO:0030496">
    <property type="term" value="C:midbody"/>
    <property type="evidence" value="ECO:0007669"/>
    <property type="project" value="TreeGrafter"/>
</dbReference>
<dbReference type="SUPFAM" id="SSF48350">
    <property type="entry name" value="GTPase activation domain, GAP"/>
    <property type="match status" value="1"/>
</dbReference>
<feature type="compositionally biased region" description="Basic residues" evidence="1">
    <location>
        <begin position="107"/>
        <end position="116"/>
    </location>
</feature>
<evidence type="ECO:0000256" key="1">
    <source>
        <dbReference type="SAM" id="MobiDB-lite"/>
    </source>
</evidence>
<dbReference type="GO" id="GO:0051233">
    <property type="term" value="C:spindle midzone"/>
    <property type="evidence" value="ECO:0007669"/>
    <property type="project" value="TreeGrafter"/>
</dbReference>
<dbReference type="AlphaFoldDB" id="A0A498N4W8"/>
<name>A0A498N4W8_LABRO</name>
<evidence type="ECO:0000313" key="3">
    <source>
        <dbReference type="EMBL" id="RXN28080.1"/>
    </source>
</evidence>
<dbReference type="STRING" id="84645.A0A498N4W8"/>
<dbReference type="GO" id="GO:0000281">
    <property type="term" value="P:mitotic cytokinesis"/>
    <property type="evidence" value="ECO:0007669"/>
    <property type="project" value="TreeGrafter"/>
</dbReference>